<organism evidence="2 3">
    <name type="scientific">Clathrus columnatus</name>
    <dbReference type="NCBI Taxonomy" id="1419009"/>
    <lineage>
        <taxon>Eukaryota</taxon>
        <taxon>Fungi</taxon>
        <taxon>Dikarya</taxon>
        <taxon>Basidiomycota</taxon>
        <taxon>Agaricomycotina</taxon>
        <taxon>Agaricomycetes</taxon>
        <taxon>Phallomycetidae</taxon>
        <taxon>Phallales</taxon>
        <taxon>Clathraceae</taxon>
        <taxon>Clathrus</taxon>
    </lineage>
</organism>
<name>A0AAV5AQP1_9AGAM</name>
<keyword evidence="3" id="KW-1185">Reference proteome</keyword>
<feature type="region of interest" description="Disordered" evidence="1">
    <location>
        <begin position="328"/>
        <end position="372"/>
    </location>
</feature>
<dbReference type="AlphaFoldDB" id="A0AAV5AQP1"/>
<evidence type="ECO:0000313" key="3">
    <source>
        <dbReference type="Proteomes" id="UP001050691"/>
    </source>
</evidence>
<accession>A0AAV5AQP1</accession>
<proteinExistence type="predicted"/>
<gene>
    <name evidence="2" type="ORF">Clacol_009482</name>
</gene>
<feature type="compositionally biased region" description="Acidic residues" evidence="1">
    <location>
        <begin position="337"/>
        <end position="372"/>
    </location>
</feature>
<dbReference type="Proteomes" id="UP001050691">
    <property type="component" value="Unassembled WGS sequence"/>
</dbReference>
<evidence type="ECO:0000313" key="2">
    <source>
        <dbReference type="EMBL" id="GJJ15206.1"/>
    </source>
</evidence>
<evidence type="ECO:0000256" key="1">
    <source>
        <dbReference type="SAM" id="MobiDB-lite"/>
    </source>
</evidence>
<protein>
    <submittedName>
        <fullName evidence="2">Uncharacterized protein</fullName>
    </submittedName>
</protein>
<sequence length="372" mass="43442">MGSGGPFDETQQNWLEAKNWDFSGEGSRSSTPSPTHTEDNVTISQEDGLLFWSELLHGADMSGQDYLKYRRDMRCLLEDIEYYDITEFHDEYYYYCAHKREAREDARENKNDYWWDPDFVKELQWLLARPTGFPVVPSLSSSTSIAFTTTTSLTSQSPCIEVFKISELIDVILDYITGQDISQTELADKLQLNYIFTPLSVIQSTETIFALLQVNKSLYATFLRDRQAIFLRLAWLHGWMLPFTPQDWNNWPNGTFRNGIIFKVDETQDWRSYLLTFLRKEDVHVRNRWKFHKMAVQFARGAKKMIYGTMVCLRPDVGELGFRPDVKPPRPWFWEEGGFEDEDEDEDEEDVCEGDGEDEEGEDGGEDWDSRS</sequence>
<comment type="caution">
    <text evidence="2">The sequence shown here is derived from an EMBL/GenBank/DDBJ whole genome shotgun (WGS) entry which is preliminary data.</text>
</comment>
<reference evidence="2" key="1">
    <citation type="submission" date="2021-10" db="EMBL/GenBank/DDBJ databases">
        <title>De novo Genome Assembly of Clathrus columnatus (Basidiomycota, Fungi) Using Illumina and Nanopore Sequence Data.</title>
        <authorList>
            <person name="Ogiso-Tanaka E."/>
            <person name="Itagaki H."/>
            <person name="Hosoya T."/>
            <person name="Hosaka K."/>
        </authorList>
    </citation>
    <scope>NUCLEOTIDE SEQUENCE</scope>
    <source>
        <strain evidence="2">MO-923</strain>
    </source>
</reference>
<dbReference type="EMBL" id="BPWL01000010">
    <property type="protein sequence ID" value="GJJ15206.1"/>
    <property type="molecule type" value="Genomic_DNA"/>
</dbReference>